<dbReference type="GO" id="GO:0019748">
    <property type="term" value="P:secondary metabolic process"/>
    <property type="evidence" value="ECO:0007669"/>
    <property type="project" value="TreeGrafter"/>
</dbReference>
<dbReference type="Gene3D" id="3.40.50.1820">
    <property type="entry name" value="alpha/beta hydrolase"/>
    <property type="match status" value="1"/>
</dbReference>
<dbReference type="PANTHER" id="PTHR48070">
    <property type="entry name" value="ESTERASE OVCA2"/>
    <property type="match status" value="1"/>
</dbReference>
<dbReference type="InterPro" id="IPR050593">
    <property type="entry name" value="LovG"/>
</dbReference>
<dbReference type="Pfam" id="PF03959">
    <property type="entry name" value="FSH1"/>
    <property type="match status" value="1"/>
</dbReference>
<dbReference type="GO" id="GO:0005737">
    <property type="term" value="C:cytoplasm"/>
    <property type="evidence" value="ECO:0007669"/>
    <property type="project" value="TreeGrafter"/>
</dbReference>
<dbReference type="InterPro" id="IPR005645">
    <property type="entry name" value="FSH-like_dom"/>
</dbReference>
<dbReference type="AlphaFoldDB" id="A0A194VXD1"/>
<dbReference type="GO" id="GO:0016787">
    <property type="term" value="F:hydrolase activity"/>
    <property type="evidence" value="ECO:0007669"/>
    <property type="project" value="UniProtKB-KW"/>
</dbReference>
<proteinExistence type="predicted"/>
<dbReference type="SMR" id="A0A194VXD1"/>
<sequence>MHCVCNPRILSRSVLFACPITFPITGSNFRKMPKILCLHGQGTSGFIFKSQSASFRAKLPADFEWDFPDAPYTAAAHPGIDVLFHCPTYAWWLASQDTVNAVRASHLWLDEYIEEHGPYDGVCCFSQGCSLVGSYLLYHAKEDPGRQVPFRWAVFICGGLPLPVLEDLGLEVPQRAHELNQRTATLMRTKSSMLYDVEKLPKGQGLWDDTADLEHDADELPDETDCFGLDFTRFPKDSRIKIPTVHIVGEKDPRWSAGVQLAYFCDDRKFYDHRGGHDIPRTTPVSLKIAELVKEVNKA</sequence>
<dbReference type="EMBL" id="CM003101">
    <property type="protein sequence ID" value="KUI68465.1"/>
    <property type="molecule type" value="Genomic_DNA"/>
</dbReference>
<dbReference type="GO" id="GO:0005634">
    <property type="term" value="C:nucleus"/>
    <property type="evidence" value="ECO:0007669"/>
    <property type="project" value="TreeGrafter"/>
</dbReference>
<dbReference type="Proteomes" id="UP000078559">
    <property type="component" value="Chromosome 4"/>
</dbReference>
<evidence type="ECO:0000313" key="4">
    <source>
        <dbReference type="Proteomes" id="UP000078559"/>
    </source>
</evidence>
<gene>
    <name evidence="3" type="ORF">VM1G_04120</name>
</gene>
<dbReference type="OrthoDB" id="414698at2759"/>
<evidence type="ECO:0000313" key="3">
    <source>
        <dbReference type="EMBL" id="KUI68465.1"/>
    </source>
</evidence>
<dbReference type="SUPFAM" id="SSF53474">
    <property type="entry name" value="alpha/beta-Hydrolases"/>
    <property type="match status" value="1"/>
</dbReference>
<protein>
    <submittedName>
        <fullName evidence="3">UPF0483 protein C25G4.2</fullName>
    </submittedName>
</protein>
<evidence type="ECO:0000256" key="1">
    <source>
        <dbReference type="ARBA" id="ARBA00022801"/>
    </source>
</evidence>
<dbReference type="InterPro" id="IPR029058">
    <property type="entry name" value="AB_hydrolase_fold"/>
</dbReference>
<name>A0A194VXD1_CYTMA</name>
<evidence type="ECO:0000259" key="2">
    <source>
        <dbReference type="Pfam" id="PF03959"/>
    </source>
</evidence>
<organism evidence="3 4">
    <name type="scientific">Cytospora mali</name>
    <name type="common">Apple Valsa canker fungus</name>
    <name type="synonym">Valsa mali</name>
    <dbReference type="NCBI Taxonomy" id="578113"/>
    <lineage>
        <taxon>Eukaryota</taxon>
        <taxon>Fungi</taxon>
        <taxon>Dikarya</taxon>
        <taxon>Ascomycota</taxon>
        <taxon>Pezizomycotina</taxon>
        <taxon>Sordariomycetes</taxon>
        <taxon>Sordariomycetidae</taxon>
        <taxon>Diaporthales</taxon>
        <taxon>Cytosporaceae</taxon>
        <taxon>Cytospora</taxon>
    </lineage>
</organism>
<keyword evidence="4" id="KW-1185">Reference proteome</keyword>
<keyword evidence="1" id="KW-0378">Hydrolase</keyword>
<accession>A0A194VXD1</accession>
<reference evidence="3" key="1">
    <citation type="submission" date="2014-12" db="EMBL/GenBank/DDBJ databases">
        <title>Genome Sequence of Valsa Canker Pathogens Uncovers a Specific Adaption of Colonization on Woody Bark.</title>
        <authorList>
            <person name="Yin Z."/>
            <person name="Liu H."/>
            <person name="Gao X."/>
            <person name="Li Z."/>
            <person name="Song N."/>
            <person name="Ke X."/>
            <person name="Dai Q."/>
            <person name="Wu Y."/>
            <person name="Sun Y."/>
            <person name="Xu J.-R."/>
            <person name="Kang Z.K."/>
            <person name="Wang L."/>
            <person name="Huang L."/>
        </authorList>
    </citation>
    <scope>NUCLEOTIDE SEQUENCE [LARGE SCALE GENOMIC DNA]</scope>
    <source>
        <strain evidence="3">03-8</strain>
    </source>
</reference>
<feature type="domain" description="Serine hydrolase" evidence="2">
    <location>
        <begin position="31"/>
        <end position="285"/>
    </location>
</feature>
<dbReference type="PANTHER" id="PTHR48070:SF7">
    <property type="entry name" value="SERINE HYDROLASE FSH DOMAIN-CONTAINING PROTEIN-RELATED"/>
    <property type="match status" value="1"/>
</dbReference>